<dbReference type="PANTHER" id="PTHR36433">
    <property type="entry name" value="HYPOTHETICAL CYTOSOLIC PROTEIN"/>
    <property type="match status" value="1"/>
</dbReference>
<dbReference type="GeneID" id="32488238"/>
<proteinExistence type="predicted"/>
<gene>
    <name evidence="2" type="ORF">HB897_06170</name>
    <name evidence="1" type="ORF">UQ68_08090</name>
</gene>
<accession>A0A7X0X1C4</accession>
<name>A0A7X0X1C4_LISSE</name>
<dbReference type="Proteomes" id="UP000523362">
    <property type="component" value="Unassembled WGS sequence"/>
</dbReference>
<dbReference type="RefSeq" id="WP_003749438.1">
    <property type="nucleotide sequence ID" value="NZ_CBCPLZ010000007.1"/>
</dbReference>
<dbReference type="EMBL" id="JAARRG010000003">
    <property type="protein sequence ID" value="MBC1485811.1"/>
    <property type="molecule type" value="Genomic_DNA"/>
</dbReference>
<dbReference type="InterPro" id="IPR036166">
    <property type="entry name" value="YxeA-like_sf"/>
</dbReference>
<dbReference type="NCBIfam" id="TIGR01655">
    <property type="entry name" value="yxeA_fam"/>
    <property type="match status" value="1"/>
</dbReference>
<dbReference type="EMBL" id="JYOM01000013">
    <property type="protein sequence ID" value="KKD45836.1"/>
    <property type="molecule type" value="Genomic_DNA"/>
</dbReference>
<protein>
    <submittedName>
        <fullName evidence="2">YxeA family protein</fullName>
    </submittedName>
</protein>
<evidence type="ECO:0000313" key="2">
    <source>
        <dbReference type="EMBL" id="MBC1485811.1"/>
    </source>
</evidence>
<reference evidence="1 3" key="1">
    <citation type="submission" date="2015-02" db="EMBL/GenBank/DDBJ databases">
        <title>Sequencing of Listeria spp. dairy environmental strains.</title>
        <authorList>
            <person name="Muhterem-Uyar M."/>
            <person name="Wagner M."/>
            <person name="Schmitz-Esser S."/>
            <person name="Stessl B."/>
        </authorList>
    </citation>
    <scope>NUCLEOTIDE SEQUENCE [LARGE SCALE GENOMIC DNA]</scope>
    <source>
        <strain evidence="1 3">7KSM</strain>
    </source>
</reference>
<dbReference type="Pfam" id="PF06486">
    <property type="entry name" value="DUF1093"/>
    <property type="match status" value="1"/>
</dbReference>
<dbReference type="Proteomes" id="UP000033536">
    <property type="component" value="Unassembled WGS sequence"/>
</dbReference>
<dbReference type="Gene3D" id="2.40.50.480">
    <property type="match status" value="1"/>
</dbReference>
<dbReference type="OMA" id="HSKADNG"/>
<evidence type="ECO:0000313" key="4">
    <source>
        <dbReference type="Proteomes" id="UP000523362"/>
    </source>
</evidence>
<organism evidence="2 4">
    <name type="scientific">Listeria seeligeri</name>
    <dbReference type="NCBI Taxonomy" id="1640"/>
    <lineage>
        <taxon>Bacteria</taxon>
        <taxon>Bacillati</taxon>
        <taxon>Bacillota</taxon>
        <taxon>Bacilli</taxon>
        <taxon>Bacillales</taxon>
        <taxon>Listeriaceae</taxon>
        <taxon>Listeria</taxon>
    </lineage>
</organism>
<evidence type="ECO:0000313" key="3">
    <source>
        <dbReference type="Proteomes" id="UP000033536"/>
    </source>
</evidence>
<comment type="caution">
    <text evidence="2">The sequence shown here is derived from an EMBL/GenBank/DDBJ whole genome shotgun (WGS) entry which is preliminary data.</text>
</comment>
<reference evidence="2 4" key="2">
    <citation type="submission" date="2020-03" db="EMBL/GenBank/DDBJ databases">
        <title>Soil Listeria distribution.</title>
        <authorList>
            <person name="Liao J."/>
            <person name="Wiedmann M."/>
        </authorList>
    </citation>
    <scope>NUCLEOTIDE SEQUENCE [LARGE SCALE GENOMIC DNA]</scope>
    <source>
        <strain evidence="2 4">FSL L7-1560</strain>
    </source>
</reference>
<sequence>MKKIIIAIISVLFIGGIAFAAYYFYFGKQLNAQEYYVKITQDGEKTSEGAFNYSYNLPAYNKDGEEEKMSFTADKNLRKGAYLKLYYKPIKGVTTFEEVSQDKLPSKAADKLN</sequence>
<keyword evidence="3" id="KW-1185">Reference proteome</keyword>
<evidence type="ECO:0000313" key="1">
    <source>
        <dbReference type="EMBL" id="KKD45836.1"/>
    </source>
</evidence>
<dbReference type="SUPFAM" id="SSF159121">
    <property type="entry name" value="BC4932-like"/>
    <property type="match status" value="1"/>
</dbReference>
<dbReference type="AlphaFoldDB" id="A0A7X0X1C4"/>
<dbReference type="InterPro" id="IPR006542">
    <property type="entry name" value="DUF1093"/>
</dbReference>
<dbReference type="PANTHER" id="PTHR36433:SF2">
    <property type="entry name" value="YXEA FAMILY PROTEIN"/>
    <property type="match status" value="1"/>
</dbReference>